<dbReference type="AlphaFoldDB" id="A0A4U7JJ52"/>
<evidence type="ECO:0000313" key="2">
    <source>
        <dbReference type="Proteomes" id="UP000306409"/>
    </source>
</evidence>
<dbReference type="PANTHER" id="PTHR10000">
    <property type="entry name" value="PHOSPHOSERINE PHOSPHATASE"/>
    <property type="match status" value="1"/>
</dbReference>
<proteinExistence type="predicted"/>
<evidence type="ECO:0000313" key="1">
    <source>
        <dbReference type="EMBL" id="QNU68590.1"/>
    </source>
</evidence>
<dbReference type="Gene3D" id="3.30.1240.10">
    <property type="match status" value="1"/>
</dbReference>
<dbReference type="PROSITE" id="PS01229">
    <property type="entry name" value="COF_2"/>
    <property type="match status" value="1"/>
</dbReference>
<dbReference type="GO" id="GO:0005829">
    <property type="term" value="C:cytosol"/>
    <property type="evidence" value="ECO:0007669"/>
    <property type="project" value="TreeGrafter"/>
</dbReference>
<dbReference type="OrthoDB" id="9781413at2"/>
<dbReference type="SUPFAM" id="SSF56784">
    <property type="entry name" value="HAD-like"/>
    <property type="match status" value="1"/>
</dbReference>
<accession>A0A4U7JJ52</accession>
<dbReference type="PANTHER" id="PTHR10000:SF8">
    <property type="entry name" value="HAD SUPERFAMILY HYDROLASE-LIKE, TYPE 3"/>
    <property type="match status" value="1"/>
</dbReference>
<dbReference type="KEGG" id="rher:EHE19_009420"/>
<dbReference type="InterPro" id="IPR023214">
    <property type="entry name" value="HAD_sf"/>
</dbReference>
<dbReference type="Proteomes" id="UP000306409">
    <property type="component" value="Chromosome"/>
</dbReference>
<keyword evidence="2" id="KW-1185">Reference proteome</keyword>
<protein>
    <submittedName>
        <fullName evidence="1">Cof-type HAD-IIB family hydrolase</fullName>
    </submittedName>
</protein>
<dbReference type="InterPro" id="IPR006379">
    <property type="entry name" value="HAD-SF_hydro_IIB"/>
</dbReference>
<dbReference type="EMBL" id="CP061336">
    <property type="protein sequence ID" value="QNU68590.1"/>
    <property type="molecule type" value="Genomic_DNA"/>
</dbReference>
<name>A0A4U7JJ52_9FIRM</name>
<dbReference type="SFLD" id="SFLDG01140">
    <property type="entry name" value="C2.B:_Phosphomannomutase_and_P"/>
    <property type="match status" value="1"/>
</dbReference>
<keyword evidence="1" id="KW-0378">Hydrolase</keyword>
<gene>
    <name evidence="1" type="ORF">EHE19_009420</name>
</gene>
<dbReference type="NCBIfam" id="TIGR00099">
    <property type="entry name" value="Cof-subfamily"/>
    <property type="match status" value="1"/>
</dbReference>
<dbReference type="InterPro" id="IPR036412">
    <property type="entry name" value="HAD-like_sf"/>
</dbReference>
<reference evidence="1 2" key="1">
    <citation type="submission" date="2020-09" db="EMBL/GenBank/DDBJ databases">
        <title>Characterization and genome sequencing of Ruminiclostridium sp. nov. MA18.</title>
        <authorList>
            <person name="Rettenmaier R."/>
            <person name="Kowollik M.-L."/>
            <person name="Liebl W."/>
            <person name="Zverlov V."/>
        </authorList>
    </citation>
    <scope>NUCLEOTIDE SEQUENCE [LARGE SCALE GENOMIC DNA]</scope>
    <source>
        <strain evidence="1 2">MA18</strain>
    </source>
</reference>
<dbReference type="GO" id="GO:0000287">
    <property type="term" value="F:magnesium ion binding"/>
    <property type="evidence" value="ECO:0007669"/>
    <property type="project" value="TreeGrafter"/>
</dbReference>
<dbReference type="RefSeq" id="WP_137696181.1">
    <property type="nucleotide sequence ID" value="NZ_CP061336.1"/>
</dbReference>
<organism evidence="1 2">
    <name type="scientific">Ruminiclostridium herbifermentans</name>
    <dbReference type="NCBI Taxonomy" id="2488810"/>
    <lineage>
        <taxon>Bacteria</taxon>
        <taxon>Bacillati</taxon>
        <taxon>Bacillota</taxon>
        <taxon>Clostridia</taxon>
        <taxon>Eubacteriales</taxon>
        <taxon>Oscillospiraceae</taxon>
        <taxon>Ruminiclostridium</taxon>
    </lineage>
</organism>
<dbReference type="NCBIfam" id="TIGR01484">
    <property type="entry name" value="HAD-SF-IIB"/>
    <property type="match status" value="1"/>
</dbReference>
<dbReference type="SFLD" id="SFLDS00003">
    <property type="entry name" value="Haloacid_Dehalogenase"/>
    <property type="match status" value="1"/>
</dbReference>
<dbReference type="InterPro" id="IPR000150">
    <property type="entry name" value="Cof"/>
</dbReference>
<dbReference type="Pfam" id="PF08282">
    <property type="entry name" value="Hydrolase_3"/>
    <property type="match status" value="1"/>
</dbReference>
<dbReference type="Gene3D" id="3.40.50.1000">
    <property type="entry name" value="HAD superfamily/HAD-like"/>
    <property type="match status" value="1"/>
</dbReference>
<sequence>MSNRIRLLGLDLDGTLLDNEKLLSKVNEDSIKEAMNKGVVVVPITGRPKSGIPDAILQLFHSSYIITSNGAVTTDIKAQRDIDGVYLKNQTVIEVFSEIQKINEKVEFEVFVDGIGYAQKQHFYNISEKYRGTPLESYIKNSRSPVDDIISFIASRENDITGISIMTESTFIKNRILNVLTEFHNIKITSSIPTDLEINAANAGKGLALLRLANSLGIQKSQIMACGDSENDIEMLEMAEIGVAMGNADEKVKLIADYITLSNEEDGVAHAINRFISCQPPLILTP</sequence>
<dbReference type="GO" id="GO:0016791">
    <property type="term" value="F:phosphatase activity"/>
    <property type="evidence" value="ECO:0007669"/>
    <property type="project" value="UniProtKB-ARBA"/>
</dbReference>